<dbReference type="InterPro" id="IPR036093">
    <property type="entry name" value="NAC_dom_sf"/>
</dbReference>
<dbReference type="OrthoDB" id="597906at2759"/>
<dbReference type="AlphaFoldDB" id="A0A5J9UNZ4"/>
<dbReference type="GO" id="GO:0048731">
    <property type="term" value="P:system development"/>
    <property type="evidence" value="ECO:0007669"/>
    <property type="project" value="TreeGrafter"/>
</dbReference>
<dbReference type="Proteomes" id="UP000324897">
    <property type="component" value="Chromosome 2"/>
</dbReference>
<keyword evidence="3" id="KW-0804">Transcription</keyword>
<dbReference type="SUPFAM" id="SSF101941">
    <property type="entry name" value="NAC domain"/>
    <property type="match status" value="1"/>
</dbReference>
<evidence type="ECO:0000313" key="6">
    <source>
        <dbReference type="EMBL" id="TVU25286.1"/>
    </source>
</evidence>
<name>A0A5J9UNZ4_9POAL</name>
<organism evidence="6 7">
    <name type="scientific">Eragrostis curvula</name>
    <name type="common">weeping love grass</name>
    <dbReference type="NCBI Taxonomy" id="38414"/>
    <lineage>
        <taxon>Eukaryota</taxon>
        <taxon>Viridiplantae</taxon>
        <taxon>Streptophyta</taxon>
        <taxon>Embryophyta</taxon>
        <taxon>Tracheophyta</taxon>
        <taxon>Spermatophyta</taxon>
        <taxon>Magnoliopsida</taxon>
        <taxon>Liliopsida</taxon>
        <taxon>Poales</taxon>
        <taxon>Poaceae</taxon>
        <taxon>PACMAD clade</taxon>
        <taxon>Chloridoideae</taxon>
        <taxon>Eragrostideae</taxon>
        <taxon>Eragrostidinae</taxon>
        <taxon>Eragrostis</taxon>
    </lineage>
</organism>
<dbReference type="GO" id="GO:0006355">
    <property type="term" value="P:regulation of DNA-templated transcription"/>
    <property type="evidence" value="ECO:0007669"/>
    <property type="project" value="InterPro"/>
</dbReference>
<dbReference type="Gramene" id="TVU25286">
    <property type="protein sequence ID" value="TVU25286"/>
    <property type="gene ID" value="EJB05_27778"/>
</dbReference>
<keyword evidence="2" id="KW-0238">DNA-binding</keyword>
<dbReference type="Pfam" id="PF02365">
    <property type="entry name" value="NAM"/>
    <property type="match status" value="1"/>
</dbReference>
<accession>A0A5J9UNZ4</accession>
<proteinExistence type="predicted"/>
<evidence type="ECO:0000259" key="5">
    <source>
        <dbReference type="PROSITE" id="PS51005"/>
    </source>
</evidence>
<evidence type="ECO:0000313" key="7">
    <source>
        <dbReference type="Proteomes" id="UP000324897"/>
    </source>
</evidence>
<keyword evidence="1" id="KW-0805">Transcription regulation</keyword>
<dbReference type="GO" id="GO:0003677">
    <property type="term" value="F:DNA binding"/>
    <property type="evidence" value="ECO:0007669"/>
    <property type="project" value="UniProtKB-KW"/>
</dbReference>
<dbReference type="EMBL" id="RWGY01000013">
    <property type="protein sequence ID" value="TVU25286.1"/>
    <property type="molecule type" value="Genomic_DNA"/>
</dbReference>
<keyword evidence="7" id="KW-1185">Reference proteome</keyword>
<feature type="non-terminal residue" evidence="6">
    <location>
        <position position="1"/>
    </location>
</feature>
<evidence type="ECO:0000256" key="2">
    <source>
        <dbReference type="ARBA" id="ARBA00023125"/>
    </source>
</evidence>
<keyword evidence="4" id="KW-0539">Nucleus</keyword>
<dbReference type="PANTHER" id="PTHR31719:SF177">
    <property type="entry name" value="OS11G0512600 PROTEIN"/>
    <property type="match status" value="1"/>
</dbReference>
<evidence type="ECO:0000256" key="4">
    <source>
        <dbReference type="ARBA" id="ARBA00023242"/>
    </source>
</evidence>
<protein>
    <recommendedName>
        <fullName evidence="5">NAC domain-containing protein</fullName>
    </recommendedName>
</protein>
<dbReference type="PROSITE" id="PS51005">
    <property type="entry name" value="NAC"/>
    <property type="match status" value="1"/>
</dbReference>
<comment type="caution">
    <text evidence="6">The sequence shown here is derived from an EMBL/GenBank/DDBJ whole genome shotgun (WGS) entry which is preliminary data.</text>
</comment>
<sequence>MAVSIQLASIPSIMLPAGFKFVPADEEIVVDYLRCRAVNQPLPSAFITDKGILDENPWDLVPGSSSEKYFFYHRVRRWATGARWKRAAKDGFWKASGKEVPIFCRVSDLQVPLLVGIRRTLVFYSGKPLAGKRTDWVMQEYRLAGAGLTPYRVTKKHDDTVDALSGTAASIKNSTIWLKPDESWVVCHMYKKIRRTPHDVEQNISSAGEEKIPFFDFLGVGNHESAASSGDGKL</sequence>
<dbReference type="PANTHER" id="PTHR31719">
    <property type="entry name" value="NAC TRANSCRIPTION FACTOR 56"/>
    <property type="match status" value="1"/>
</dbReference>
<evidence type="ECO:0000256" key="3">
    <source>
        <dbReference type="ARBA" id="ARBA00023163"/>
    </source>
</evidence>
<dbReference type="Gene3D" id="2.170.150.80">
    <property type="entry name" value="NAC domain"/>
    <property type="match status" value="1"/>
</dbReference>
<gene>
    <name evidence="6" type="ORF">EJB05_27778</name>
</gene>
<evidence type="ECO:0000256" key="1">
    <source>
        <dbReference type="ARBA" id="ARBA00023015"/>
    </source>
</evidence>
<feature type="domain" description="NAC" evidence="5">
    <location>
        <begin position="15"/>
        <end position="192"/>
    </location>
</feature>
<reference evidence="6 7" key="1">
    <citation type="journal article" date="2019" name="Sci. Rep.">
        <title>A high-quality genome of Eragrostis curvula grass provides insights into Poaceae evolution and supports new strategies to enhance forage quality.</title>
        <authorList>
            <person name="Carballo J."/>
            <person name="Santos B.A.C.M."/>
            <person name="Zappacosta D."/>
            <person name="Garbus I."/>
            <person name="Selva J.P."/>
            <person name="Gallo C.A."/>
            <person name="Diaz A."/>
            <person name="Albertini E."/>
            <person name="Caccamo M."/>
            <person name="Echenique V."/>
        </authorList>
    </citation>
    <scope>NUCLEOTIDE SEQUENCE [LARGE SCALE GENOMIC DNA]</scope>
    <source>
        <strain evidence="7">cv. Victoria</strain>
        <tissue evidence="6">Leaf</tissue>
    </source>
</reference>
<dbReference type="InterPro" id="IPR003441">
    <property type="entry name" value="NAC-dom"/>
</dbReference>